<evidence type="ECO:0000256" key="2">
    <source>
        <dbReference type="SAM" id="Phobius"/>
    </source>
</evidence>
<dbReference type="Proteomes" id="UP000636709">
    <property type="component" value="Unassembled WGS sequence"/>
</dbReference>
<feature type="compositionally biased region" description="Acidic residues" evidence="1">
    <location>
        <begin position="199"/>
        <end position="225"/>
    </location>
</feature>
<proteinExistence type="predicted"/>
<name>A0A835KX42_9POAL</name>
<gene>
    <name evidence="3" type="ORF">HU200_002236</name>
</gene>
<dbReference type="EMBL" id="JACEFO010000153">
    <property type="protein sequence ID" value="KAF8779963.1"/>
    <property type="molecule type" value="Genomic_DNA"/>
</dbReference>
<feature type="region of interest" description="Disordered" evidence="1">
    <location>
        <begin position="1"/>
        <end position="29"/>
    </location>
</feature>
<keyword evidence="2" id="KW-0812">Transmembrane</keyword>
<keyword evidence="2" id="KW-0472">Membrane</keyword>
<feature type="transmembrane region" description="Helical" evidence="2">
    <location>
        <begin position="142"/>
        <end position="164"/>
    </location>
</feature>
<keyword evidence="4" id="KW-1185">Reference proteome</keyword>
<accession>A0A835KX42</accession>
<sequence>MWPHHTSTYGHPRPPAARTAAQHPKHHRHTKLAMELLLLPSRAASARLLPPTSPVALRRAGTARPASSSSNVEVIEEATAASTSAPGGAWRAGGLGLGLELSEEMRRGMAWRMLAPPAAAVAADAAFLRLLDRAAPGDAPAWAAAAGSALLFAAGLLGVHYGFLSSRWDASERGSVLGWDLAVRHWNVLSMTKEHSSSVEDEEEDDEEYEDEEEYEDDDELDDDY</sequence>
<dbReference type="AlphaFoldDB" id="A0A835KX42"/>
<dbReference type="PANTHER" id="PTHR34575:SF5">
    <property type="entry name" value="OS02G0773500 PROTEIN"/>
    <property type="match status" value="1"/>
</dbReference>
<evidence type="ECO:0000313" key="3">
    <source>
        <dbReference type="EMBL" id="KAF8779963.1"/>
    </source>
</evidence>
<dbReference type="InterPro" id="IPR021855">
    <property type="entry name" value="PAM68-like"/>
</dbReference>
<protein>
    <submittedName>
        <fullName evidence="3">Uncharacterized protein</fullName>
    </submittedName>
</protein>
<organism evidence="3 4">
    <name type="scientific">Digitaria exilis</name>
    <dbReference type="NCBI Taxonomy" id="1010633"/>
    <lineage>
        <taxon>Eukaryota</taxon>
        <taxon>Viridiplantae</taxon>
        <taxon>Streptophyta</taxon>
        <taxon>Embryophyta</taxon>
        <taxon>Tracheophyta</taxon>
        <taxon>Spermatophyta</taxon>
        <taxon>Magnoliopsida</taxon>
        <taxon>Liliopsida</taxon>
        <taxon>Poales</taxon>
        <taxon>Poaceae</taxon>
        <taxon>PACMAD clade</taxon>
        <taxon>Panicoideae</taxon>
        <taxon>Panicodae</taxon>
        <taxon>Paniceae</taxon>
        <taxon>Anthephorinae</taxon>
        <taxon>Digitaria</taxon>
    </lineage>
</organism>
<evidence type="ECO:0000313" key="4">
    <source>
        <dbReference type="Proteomes" id="UP000636709"/>
    </source>
</evidence>
<dbReference type="Pfam" id="PF11947">
    <property type="entry name" value="DUF3464"/>
    <property type="match status" value="1"/>
</dbReference>
<dbReference type="PANTHER" id="PTHR34575">
    <property type="entry name" value="PROTEIN PAM68, CHLOROPLASTIC"/>
    <property type="match status" value="1"/>
</dbReference>
<dbReference type="OrthoDB" id="694394at2759"/>
<reference evidence="3" key="1">
    <citation type="submission" date="2020-07" db="EMBL/GenBank/DDBJ databases">
        <title>Genome sequence and genetic diversity analysis of an under-domesticated orphan crop, white fonio (Digitaria exilis).</title>
        <authorList>
            <person name="Bennetzen J.L."/>
            <person name="Chen S."/>
            <person name="Ma X."/>
            <person name="Wang X."/>
            <person name="Yssel A.E.J."/>
            <person name="Chaluvadi S.R."/>
            <person name="Johnson M."/>
            <person name="Gangashetty P."/>
            <person name="Hamidou F."/>
            <person name="Sanogo M.D."/>
            <person name="Zwaenepoel A."/>
            <person name="Wallace J."/>
            <person name="Van De Peer Y."/>
            <person name="Van Deynze A."/>
        </authorList>
    </citation>
    <scope>NUCLEOTIDE SEQUENCE</scope>
    <source>
        <tissue evidence="3">Leaves</tissue>
    </source>
</reference>
<evidence type="ECO:0000256" key="1">
    <source>
        <dbReference type="SAM" id="MobiDB-lite"/>
    </source>
</evidence>
<feature type="transmembrane region" description="Helical" evidence="2">
    <location>
        <begin position="109"/>
        <end position="130"/>
    </location>
</feature>
<keyword evidence="2" id="KW-1133">Transmembrane helix</keyword>
<feature type="region of interest" description="Disordered" evidence="1">
    <location>
        <begin position="192"/>
        <end position="225"/>
    </location>
</feature>
<comment type="caution">
    <text evidence="3">The sequence shown here is derived from an EMBL/GenBank/DDBJ whole genome shotgun (WGS) entry which is preliminary data.</text>
</comment>